<sequence length="231" mass="26259">MKCQKAFRLDTISAALGNDPSNEATCRMRLDAILVECGAQELVRVKSEKQKDEWLDPKPISLTAETNLQLKVTYKKEERMLNGQSDYTIWYDDQTMGTNLVIIEAKRQLAHMLAIPQCLAYMAMVHSIRKTEGLENSIVFGCCSDSFHFVFLRIDNEGKYPQSRSIGWAGIPRDRSKIWTHLCHILAAASASSPRCSLKTVRRMIDKSAQGRAYYRLQYGSQEDEEMIDGP</sequence>
<dbReference type="STRING" id="1408163.A0A0F4YPF7"/>
<keyword evidence="2" id="KW-1185">Reference proteome</keyword>
<organism evidence="1 2">
    <name type="scientific">Rasamsonia emersonii (strain ATCC 16479 / CBS 393.64 / IMI 116815)</name>
    <dbReference type="NCBI Taxonomy" id="1408163"/>
    <lineage>
        <taxon>Eukaryota</taxon>
        <taxon>Fungi</taxon>
        <taxon>Dikarya</taxon>
        <taxon>Ascomycota</taxon>
        <taxon>Pezizomycotina</taxon>
        <taxon>Eurotiomycetes</taxon>
        <taxon>Eurotiomycetidae</taxon>
        <taxon>Eurotiales</taxon>
        <taxon>Trichocomaceae</taxon>
        <taxon>Rasamsonia</taxon>
    </lineage>
</organism>
<evidence type="ECO:0000313" key="2">
    <source>
        <dbReference type="Proteomes" id="UP000053958"/>
    </source>
</evidence>
<dbReference type="EMBL" id="LASV01000285">
    <property type="protein sequence ID" value="KKA20137.1"/>
    <property type="molecule type" value="Genomic_DNA"/>
</dbReference>
<dbReference type="AlphaFoldDB" id="A0A0F4YPF7"/>
<accession>A0A0F4YPF7</accession>
<protein>
    <submittedName>
        <fullName evidence="1">Uncharacterized protein</fullName>
    </submittedName>
</protein>
<dbReference type="RefSeq" id="XP_013326749.1">
    <property type="nucleotide sequence ID" value="XM_013471295.1"/>
</dbReference>
<dbReference type="OrthoDB" id="2103397at2759"/>
<proteinExistence type="predicted"/>
<dbReference type="GeneID" id="25318175"/>
<comment type="caution">
    <text evidence="1">The sequence shown here is derived from an EMBL/GenBank/DDBJ whole genome shotgun (WGS) entry which is preliminary data.</text>
</comment>
<evidence type="ECO:0000313" key="1">
    <source>
        <dbReference type="EMBL" id="KKA20137.1"/>
    </source>
</evidence>
<gene>
    <name evidence="1" type="ORF">T310_5837</name>
</gene>
<dbReference type="Proteomes" id="UP000053958">
    <property type="component" value="Unassembled WGS sequence"/>
</dbReference>
<name>A0A0F4YPF7_RASE3</name>
<reference evidence="1 2" key="1">
    <citation type="submission" date="2015-04" db="EMBL/GenBank/DDBJ databases">
        <authorList>
            <person name="Heijne W.H."/>
            <person name="Fedorova N.D."/>
            <person name="Nierman W.C."/>
            <person name="Vollebregt A.W."/>
            <person name="Zhao Z."/>
            <person name="Wu L."/>
            <person name="Kumar M."/>
            <person name="Stam H."/>
            <person name="van den Berg M.A."/>
            <person name="Pel H.J."/>
        </authorList>
    </citation>
    <scope>NUCLEOTIDE SEQUENCE [LARGE SCALE GENOMIC DNA]</scope>
    <source>
        <strain evidence="1 2">CBS 393.64</strain>
    </source>
</reference>